<dbReference type="PANTHER" id="PTHR12001">
    <property type="entry name" value="GERANYLGERANYL PYROPHOSPHATE SYNTHASE"/>
    <property type="match status" value="1"/>
</dbReference>
<comment type="cofactor">
    <cofactor evidence="1">
        <name>Mg(2+)</name>
        <dbReference type="ChEBI" id="CHEBI:18420"/>
    </cofactor>
</comment>
<dbReference type="EMBL" id="BDEC01000030">
    <property type="protein sequence ID" value="GBD67952.1"/>
    <property type="molecule type" value="Genomic_DNA"/>
</dbReference>
<evidence type="ECO:0000313" key="7">
    <source>
        <dbReference type="EMBL" id="GBD67952.1"/>
    </source>
</evidence>
<dbReference type="GO" id="GO:0046872">
    <property type="term" value="F:metal ion binding"/>
    <property type="evidence" value="ECO:0007669"/>
    <property type="project" value="UniProtKB-KW"/>
</dbReference>
<gene>
    <name evidence="7" type="ORF">TEHN7118_0758</name>
</gene>
<keyword evidence="4" id="KW-0479">Metal-binding</keyword>
<dbReference type="InterPro" id="IPR033749">
    <property type="entry name" value="Polyprenyl_synt_CS"/>
</dbReference>
<name>A0A2H6CSK1_TETHA</name>
<dbReference type="GO" id="GO:0008299">
    <property type="term" value="P:isoprenoid biosynthetic process"/>
    <property type="evidence" value="ECO:0007669"/>
    <property type="project" value="InterPro"/>
</dbReference>
<sequence length="326" mass="37044">MLSYWNDYPTIQNKLQIVCSLIEEQLQVRNKEMQETLTDFAKSGGKYLRPAYFLLFADLGDTSKQDQEQLLQIAASIEILHMATLIHDDIIDDSPLRRGNITVQSRYGKDIAVYAGDLLFTQFFDLLTKTMNGSQYLAINAASMKRLLLGELDQMHARFNKQETVDDYLRSINGKTAELFWLACVQGAHFGKTDEKTEALAGQIGRNIGIAFQVYDDILDYTADQYELQKPILEDLAQGVYTLPLIFAKKEHPEAFMKYLSKENELSLEEAQQVAELVVTYGGVQKAKEFAQNYTKKALEDIEKLAAGPAKKQITQLTKQLLQRTF</sequence>
<dbReference type="Gene3D" id="1.10.600.10">
    <property type="entry name" value="Farnesyl Diphosphate Synthase"/>
    <property type="match status" value="1"/>
</dbReference>
<comment type="similarity">
    <text evidence="2 6">Belongs to the FPP/GGPP synthase family.</text>
</comment>
<comment type="caution">
    <text evidence="7">The sequence shown here is derived from an EMBL/GenBank/DDBJ whole genome shotgun (WGS) entry which is preliminary data.</text>
</comment>
<dbReference type="SFLD" id="SFLDS00005">
    <property type="entry name" value="Isoprenoid_Synthase_Type_I"/>
    <property type="match status" value="1"/>
</dbReference>
<evidence type="ECO:0000256" key="3">
    <source>
        <dbReference type="ARBA" id="ARBA00022679"/>
    </source>
</evidence>
<proteinExistence type="inferred from homology"/>
<dbReference type="InterPro" id="IPR008949">
    <property type="entry name" value="Isoprenoid_synthase_dom_sf"/>
</dbReference>
<dbReference type="CDD" id="cd00685">
    <property type="entry name" value="Trans_IPPS_HT"/>
    <property type="match status" value="1"/>
</dbReference>
<dbReference type="RefSeq" id="WP_103100311.1">
    <property type="nucleotide sequence ID" value="NZ_BDEB01000008.1"/>
</dbReference>
<keyword evidence="5" id="KW-0460">Magnesium</keyword>
<dbReference type="PROSITE" id="PS00723">
    <property type="entry name" value="POLYPRENYL_SYNTHASE_1"/>
    <property type="match status" value="1"/>
</dbReference>
<dbReference type="AlphaFoldDB" id="A0A2H6CSK1"/>
<reference evidence="7 8" key="1">
    <citation type="submission" date="2016-05" db="EMBL/GenBank/DDBJ databases">
        <title>Whole genome sequencing of Tetragenococcus halophilus subsp. halophilus NISL 7118.</title>
        <authorList>
            <person name="Shiwa Y."/>
            <person name="Nishimura I."/>
            <person name="Yoshikawa H."/>
            <person name="Koyama Y."/>
            <person name="Oguma T."/>
        </authorList>
    </citation>
    <scope>NUCLEOTIDE SEQUENCE [LARGE SCALE GENOMIC DNA]</scope>
    <source>
        <strain evidence="7 8">NISL 7118</strain>
    </source>
</reference>
<evidence type="ECO:0000256" key="1">
    <source>
        <dbReference type="ARBA" id="ARBA00001946"/>
    </source>
</evidence>
<dbReference type="GO" id="GO:0004659">
    <property type="term" value="F:prenyltransferase activity"/>
    <property type="evidence" value="ECO:0007669"/>
    <property type="project" value="InterPro"/>
</dbReference>
<accession>A0A2H6CSK1</accession>
<dbReference type="PROSITE" id="PS00444">
    <property type="entry name" value="POLYPRENYL_SYNTHASE_2"/>
    <property type="match status" value="1"/>
</dbReference>
<dbReference type="InterPro" id="IPR000092">
    <property type="entry name" value="Polyprenyl_synt"/>
</dbReference>
<keyword evidence="8" id="KW-1185">Reference proteome</keyword>
<organism evidence="7 8">
    <name type="scientific">Tetragenococcus halophilus subsp. halophilus</name>
    <dbReference type="NCBI Taxonomy" id="1513897"/>
    <lineage>
        <taxon>Bacteria</taxon>
        <taxon>Bacillati</taxon>
        <taxon>Bacillota</taxon>
        <taxon>Bacilli</taxon>
        <taxon>Lactobacillales</taxon>
        <taxon>Enterococcaceae</taxon>
        <taxon>Tetragenococcus</taxon>
    </lineage>
</organism>
<evidence type="ECO:0000313" key="8">
    <source>
        <dbReference type="Proteomes" id="UP000236214"/>
    </source>
</evidence>
<dbReference type="PANTHER" id="PTHR12001:SF69">
    <property type="entry name" value="ALL TRANS-POLYPRENYL-DIPHOSPHATE SYNTHASE PDSS1"/>
    <property type="match status" value="1"/>
</dbReference>
<dbReference type="Proteomes" id="UP000236214">
    <property type="component" value="Unassembled WGS sequence"/>
</dbReference>
<evidence type="ECO:0000256" key="6">
    <source>
        <dbReference type="RuleBase" id="RU004466"/>
    </source>
</evidence>
<dbReference type="Pfam" id="PF00348">
    <property type="entry name" value="polyprenyl_synt"/>
    <property type="match status" value="1"/>
</dbReference>
<dbReference type="SUPFAM" id="SSF48576">
    <property type="entry name" value="Terpenoid synthases"/>
    <property type="match status" value="1"/>
</dbReference>
<evidence type="ECO:0000256" key="2">
    <source>
        <dbReference type="ARBA" id="ARBA00006706"/>
    </source>
</evidence>
<protein>
    <submittedName>
        <fullName evidence="7">Putative polyprenyl diphosphate synthase</fullName>
    </submittedName>
</protein>
<evidence type="ECO:0000256" key="5">
    <source>
        <dbReference type="ARBA" id="ARBA00022842"/>
    </source>
</evidence>
<evidence type="ECO:0000256" key="4">
    <source>
        <dbReference type="ARBA" id="ARBA00022723"/>
    </source>
</evidence>
<keyword evidence="3 6" id="KW-0808">Transferase</keyword>